<dbReference type="Gene3D" id="1.10.10.10">
    <property type="entry name" value="Winged helix-like DNA-binding domain superfamily/Winged helix DNA-binding domain"/>
    <property type="match status" value="1"/>
</dbReference>
<dbReference type="AlphaFoldDB" id="A0A4Y3I180"/>
<dbReference type="Proteomes" id="UP000318717">
    <property type="component" value="Unassembled WGS sequence"/>
</dbReference>
<comment type="catalytic activity">
    <reaction evidence="5 6">
        <text>biotin + L-lysyl-[protein] + ATP = N(6)-biotinyl-L-lysyl-[protein] + AMP + diphosphate + H(+)</text>
        <dbReference type="Rhea" id="RHEA:11756"/>
        <dbReference type="Rhea" id="RHEA-COMP:9752"/>
        <dbReference type="Rhea" id="RHEA-COMP:10505"/>
        <dbReference type="ChEBI" id="CHEBI:15378"/>
        <dbReference type="ChEBI" id="CHEBI:29969"/>
        <dbReference type="ChEBI" id="CHEBI:30616"/>
        <dbReference type="ChEBI" id="CHEBI:33019"/>
        <dbReference type="ChEBI" id="CHEBI:57586"/>
        <dbReference type="ChEBI" id="CHEBI:83144"/>
        <dbReference type="ChEBI" id="CHEBI:456215"/>
        <dbReference type="EC" id="6.3.4.15"/>
    </reaction>
</comment>
<dbReference type="InterPro" id="IPR004408">
    <property type="entry name" value="Biotin_CoA_COase_ligase"/>
</dbReference>
<evidence type="ECO:0000313" key="8">
    <source>
        <dbReference type="EMBL" id="GEA53021.1"/>
    </source>
</evidence>
<dbReference type="EMBL" id="BJLF01000037">
    <property type="protein sequence ID" value="GEA53021.1"/>
    <property type="molecule type" value="Genomic_DNA"/>
</dbReference>
<keyword evidence="6" id="KW-0804">Transcription</keyword>
<dbReference type="InterPro" id="IPR030855">
    <property type="entry name" value="Bifunct_BirA"/>
</dbReference>
<keyword evidence="9" id="KW-1185">Reference proteome</keyword>
<dbReference type="GO" id="GO:0003677">
    <property type="term" value="F:DNA binding"/>
    <property type="evidence" value="ECO:0007669"/>
    <property type="project" value="UniProtKB-UniRule"/>
</dbReference>
<dbReference type="NCBIfam" id="NF008847">
    <property type="entry name" value="PRK11886.1-2"/>
    <property type="match status" value="1"/>
</dbReference>
<gene>
    <name evidence="6 8" type="primary">birA</name>
    <name evidence="8" type="ORF">VIN01S_38250</name>
</gene>
<comment type="similarity">
    <text evidence="6">Belongs to the biotin--protein ligase family.</text>
</comment>
<evidence type="ECO:0000256" key="4">
    <source>
        <dbReference type="ARBA" id="ARBA00023267"/>
    </source>
</evidence>
<evidence type="ECO:0000256" key="6">
    <source>
        <dbReference type="HAMAP-Rule" id="MF_00978"/>
    </source>
</evidence>
<dbReference type="PANTHER" id="PTHR12835:SF5">
    <property type="entry name" value="BIOTIN--PROTEIN LIGASE"/>
    <property type="match status" value="1"/>
</dbReference>
<name>A0A4Y3I180_9VIBR</name>
<dbReference type="OrthoDB" id="9807064at2"/>
<keyword evidence="6" id="KW-0238">DNA-binding</keyword>
<dbReference type="GO" id="GO:0004077">
    <property type="term" value="F:biotin--[biotin carboxyl-carrier protein] ligase activity"/>
    <property type="evidence" value="ECO:0007669"/>
    <property type="project" value="UniProtKB-UniRule"/>
</dbReference>
<dbReference type="InterPro" id="IPR013196">
    <property type="entry name" value="HTH_11"/>
</dbReference>
<feature type="binding site" evidence="6">
    <location>
        <begin position="114"/>
        <end position="116"/>
    </location>
    <ligand>
        <name>biotin</name>
        <dbReference type="ChEBI" id="CHEBI:57586"/>
    </ligand>
</feature>
<dbReference type="CDD" id="cd16442">
    <property type="entry name" value="BPL"/>
    <property type="match status" value="1"/>
</dbReference>
<dbReference type="EC" id="6.3.4.15" evidence="6"/>
<sequence length="319" mass="35212">MKDFSFKLKLIQELSKGEFCSGEQLGEHFGVSRAAIARHIKSIQELGIDIYSVKGKGYRLEQPLDLLNNQLLVEKLELPVEVIPIIDSTNQHMLGQKALQSGSVCVAEYQTQGRGRRGREWVSPFGSNIYYSMYWRLEAGLPAAMGISLVIGLALVDALEELGIQGLKLKWPNDVYFDNKKLAGILVELSGQAGDAANLVIGIGLNVSMPEHVQGIGQPWTSLKEIVGDLAISRNEIVIVMTKKLHDAISIYEHQGLTPFLEQWNQYDNFLEQPIKLIMGNREVFGTCKGIDQQGALLLDTGNQIESFVGGEISVRSAS</sequence>
<feature type="binding site" evidence="6">
    <location>
        <position position="181"/>
    </location>
    <ligand>
        <name>biotin</name>
        <dbReference type="ChEBI" id="CHEBI:57586"/>
    </ligand>
</feature>
<keyword evidence="6" id="KW-0678">Repressor</keyword>
<keyword evidence="6" id="KW-0805">Transcription regulation</keyword>
<protein>
    <recommendedName>
        <fullName evidence="6">Bifunctional ligase/repressor BirA</fullName>
    </recommendedName>
    <alternativeName>
        <fullName evidence="6">Biotin operon repressor</fullName>
    </alternativeName>
    <alternativeName>
        <fullName evidence="6">Biotin--[acetyl-CoA-carboxylase] ligase</fullName>
        <ecNumber evidence="6">6.3.4.15</ecNumber>
    </alternativeName>
    <alternativeName>
        <fullName evidence="6">Biotin--protein ligase</fullName>
    </alternativeName>
    <alternativeName>
        <fullName evidence="6">Biotin-[acetyl-CoA carboxylase] synthetase</fullName>
    </alternativeName>
</protein>
<evidence type="ECO:0000256" key="1">
    <source>
        <dbReference type="ARBA" id="ARBA00022598"/>
    </source>
</evidence>
<dbReference type="GO" id="GO:0005524">
    <property type="term" value="F:ATP binding"/>
    <property type="evidence" value="ECO:0007669"/>
    <property type="project" value="UniProtKB-UniRule"/>
</dbReference>
<comment type="caution">
    <text evidence="8">The sequence shown here is derived from an EMBL/GenBank/DDBJ whole genome shotgun (WGS) entry which is preliminary data.</text>
</comment>
<evidence type="ECO:0000256" key="2">
    <source>
        <dbReference type="ARBA" id="ARBA00022741"/>
    </source>
</evidence>
<feature type="binding site" evidence="6">
    <location>
        <position position="110"/>
    </location>
    <ligand>
        <name>biotin</name>
        <dbReference type="ChEBI" id="CHEBI:57586"/>
    </ligand>
</feature>
<evidence type="ECO:0000259" key="7">
    <source>
        <dbReference type="PROSITE" id="PS51733"/>
    </source>
</evidence>
<comment type="function">
    <text evidence="6">Acts both as a biotin--[acetyl-CoA-carboxylase] ligase and a biotin-operon repressor. In the presence of ATP, BirA activates biotin to form the BirA-biotinyl-5'-adenylate (BirA-bio-5'-AMP or holoBirA) complex. HoloBirA can either transfer the biotinyl moiety to the biotin carboxyl carrier protein (BCCP) subunit of acetyl-CoA carboxylase, or bind to the biotin operator site and inhibit transcription of the operon.</text>
</comment>
<dbReference type="SUPFAM" id="SSF46785">
    <property type="entry name" value="Winged helix' DNA-binding domain"/>
    <property type="match status" value="1"/>
</dbReference>
<dbReference type="NCBIfam" id="TIGR00121">
    <property type="entry name" value="birA_ligase"/>
    <property type="match status" value="1"/>
</dbReference>
<dbReference type="InterPro" id="IPR045864">
    <property type="entry name" value="aa-tRNA-synth_II/BPL/LPL"/>
</dbReference>
<dbReference type="InterPro" id="IPR008988">
    <property type="entry name" value="Transcriptional_repressor_C"/>
</dbReference>
<dbReference type="GO" id="GO:0006355">
    <property type="term" value="P:regulation of DNA-templated transcription"/>
    <property type="evidence" value="ECO:0007669"/>
    <property type="project" value="UniProtKB-UniRule"/>
</dbReference>
<dbReference type="InterPro" id="IPR036390">
    <property type="entry name" value="WH_DNA-bd_sf"/>
</dbReference>
<feature type="domain" description="BPL/LPL catalytic" evidence="7">
    <location>
        <begin position="65"/>
        <end position="253"/>
    </location>
</feature>
<dbReference type="Pfam" id="PF08279">
    <property type="entry name" value="HTH_11"/>
    <property type="match status" value="1"/>
</dbReference>
<dbReference type="HAMAP" id="MF_00978">
    <property type="entry name" value="Bifunct_BirA"/>
    <property type="match status" value="1"/>
</dbReference>
<evidence type="ECO:0000256" key="3">
    <source>
        <dbReference type="ARBA" id="ARBA00022840"/>
    </source>
</evidence>
<keyword evidence="1 6" id="KW-0436">Ligase</keyword>
<dbReference type="InterPro" id="IPR004143">
    <property type="entry name" value="BPL_LPL_catalytic"/>
</dbReference>
<evidence type="ECO:0000256" key="5">
    <source>
        <dbReference type="ARBA" id="ARBA00047846"/>
    </source>
</evidence>
<keyword evidence="4 6" id="KW-0092">Biotin</keyword>
<dbReference type="GO" id="GO:0005737">
    <property type="term" value="C:cytoplasm"/>
    <property type="evidence" value="ECO:0007669"/>
    <property type="project" value="TreeGrafter"/>
</dbReference>
<dbReference type="PANTHER" id="PTHR12835">
    <property type="entry name" value="BIOTIN PROTEIN LIGASE"/>
    <property type="match status" value="1"/>
</dbReference>
<dbReference type="PROSITE" id="PS51733">
    <property type="entry name" value="BPL_LPL_CATALYTIC"/>
    <property type="match status" value="1"/>
</dbReference>
<evidence type="ECO:0000313" key="9">
    <source>
        <dbReference type="Proteomes" id="UP000318717"/>
    </source>
</evidence>
<dbReference type="InterPro" id="IPR036388">
    <property type="entry name" value="WH-like_DNA-bd_sf"/>
</dbReference>
<dbReference type="Pfam" id="PF03099">
    <property type="entry name" value="BPL_LplA_LipB"/>
    <property type="match status" value="1"/>
</dbReference>
<dbReference type="Gene3D" id="2.30.30.100">
    <property type="match status" value="1"/>
</dbReference>
<dbReference type="SUPFAM" id="SSF50037">
    <property type="entry name" value="C-terminal domain of transcriptional repressors"/>
    <property type="match status" value="1"/>
</dbReference>
<dbReference type="InterPro" id="IPR003142">
    <property type="entry name" value="BPL_C"/>
</dbReference>
<proteinExistence type="inferred from homology"/>
<accession>A0A4Y3I180</accession>
<dbReference type="Pfam" id="PF02237">
    <property type="entry name" value="BPL_C"/>
    <property type="match status" value="1"/>
</dbReference>
<dbReference type="RefSeq" id="WP_141347418.1">
    <property type="nucleotide sequence ID" value="NZ_BJLF01000037.1"/>
</dbReference>
<keyword evidence="3 6" id="KW-0067">ATP-binding</keyword>
<organism evidence="8 9">
    <name type="scientific">Vibrio inusitatus NBRC 102082</name>
    <dbReference type="NCBI Taxonomy" id="1219070"/>
    <lineage>
        <taxon>Bacteria</taxon>
        <taxon>Pseudomonadati</taxon>
        <taxon>Pseudomonadota</taxon>
        <taxon>Gammaproteobacteria</taxon>
        <taxon>Vibrionales</taxon>
        <taxon>Vibrionaceae</taxon>
        <taxon>Vibrio</taxon>
    </lineage>
</organism>
<dbReference type="Gene3D" id="3.30.930.10">
    <property type="entry name" value="Bira Bifunctional Protein, Domain 2"/>
    <property type="match status" value="1"/>
</dbReference>
<keyword evidence="2 6" id="KW-0547">Nucleotide-binding</keyword>
<feature type="DNA-binding region" description="H-T-H motif" evidence="6">
    <location>
        <begin position="22"/>
        <end position="41"/>
    </location>
</feature>
<dbReference type="SUPFAM" id="SSF55681">
    <property type="entry name" value="Class II aaRS and biotin synthetases"/>
    <property type="match status" value="1"/>
</dbReference>
<reference evidence="8 9" key="1">
    <citation type="submission" date="2019-06" db="EMBL/GenBank/DDBJ databases">
        <title>Whole genome shotgun sequence of Vibrio inusitatus NBRC 102082.</title>
        <authorList>
            <person name="Hosoyama A."/>
            <person name="Uohara A."/>
            <person name="Ohji S."/>
            <person name="Ichikawa N."/>
        </authorList>
    </citation>
    <scope>NUCLEOTIDE SEQUENCE [LARGE SCALE GENOMIC DNA]</scope>
    <source>
        <strain evidence="8 9">NBRC 102082</strain>
    </source>
</reference>
<feature type="binding site" evidence="6">
    <location>
        <begin position="88"/>
        <end position="90"/>
    </location>
    <ligand>
        <name>biotin</name>
        <dbReference type="ChEBI" id="CHEBI:57586"/>
    </ligand>
</feature>